<proteinExistence type="predicted"/>
<keyword evidence="2" id="KW-1185">Reference proteome</keyword>
<comment type="caution">
    <text evidence="1">The sequence shown here is derived from an EMBL/GenBank/DDBJ whole genome shotgun (WGS) entry which is preliminary data.</text>
</comment>
<reference evidence="1 2" key="1">
    <citation type="submission" date="2014-02" db="EMBL/GenBank/DDBJ databases">
        <title>The genome sequence of Colletotrichum nymphaeae SA-01.</title>
        <authorList>
            <person name="Baroncelli R."/>
            <person name="Thon M.R."/>
        </authorList>
    </citation>
    <scope>NUCLEOTIDE SEQUENCE [LARGE SCALE GENOMIC DNA]</scope>
    <source>
        <strain evidence="1 2">SA-01</strain>
    </source>
</reference>
<evidence type="ECO:0000313" key="2">
    <source>
        <dbReference type="Proteomes" id="UP000070054"/>
    </source>
</evidence>
<protein>
    <submittedName>
        <fullName evidence="1">Uncharacterized protein</fullName>
    </submittedName>
</protein>
<accession>A0A135RYH9</accession>
<name>A0A135RYH9_9PEZI</name>
<sequence length="161" mass="17234">MYSSNSFPFLYFHLIAPPSPPSLPSPPAFPRASFLVVTLLITLRTPHTSPIPRLLLLLVRFLLLQASVLGFGSDSCSCSCSCSSLALALCASVDSLGSQSTRLPSFLAPPPPLASHQSVRTPTPTSFPVRNLILTSHLPHLPLTSPQIIFPTSSHANHNTL</sequence>
<organism evidence="1 2">
    <name type="scientific">Colletotrichum nymphaeae SA-01</name>
    <dbReference type="NCBI Taxonomy" id="1460502"/>
    <lineage>
        <taxon>Eukaryota</taxon>
        <taxon>Fungi</taxon>
        <taxon>Dikarya</taxon>
        <taxon>Ascomycota</taxon>
        <taxon>Pezizomycotina</taxon>
        <taxon>Sordariomycetes</taxon>
        <taxon>Hypocreomycetidae</taxon>
        <taxon>Glomerellales</taxon>
        <taxon>Glomerellaceae</taxon>
        <taxon>Colletotrichum</taxon>
        <taxon>Colletotrichum acutatum species complex</taxon>
    </lineage>
</organism>
<evidence type="ECO:0000313" key="1">
    <source>
        <dbReference type="EMBL" id="KXH28735.1"/>
    </source>
</evidence>
<dbReference type="Proteomes" id="UP000070054">
    <property type="component" value="Unassembled WGS sequence"/>
</dbReference>
<dbReference type="EMBL" id="JEMN01001711">
    <property type="protein sequence ID" value="KXH28735.1"/>
    <property type="molecule type" value="Genomic_DNA"/>
</dbReference>
<dbReference type="AlphaFoldDB" id="A0A135RYH9"/>
<gene>
    <name evidence="1" type="ORF">CNYM01_12050</name>
</gene>